<dbReference type="AlphaFoldDB" id="A0A0L6VF34"/>
<dbReference type="OrthoDB" id="3345469at2759"/>
<dbReference type="EMBL" id="LAVV01006565">
    <property type="protein sequence ID" value="KNZ59338.1"/>
    <property type="molecule type" value="Genomic_DNA"/>
</dbReference>
<dbReference type="SUPFAM" id="SSF102705">
    <property type="entry name" value="NIF3 (NGG1p interacting factor 3)-like"/>
    <property type="match status" value="1"/>
</dbReference>
<keyword evidence="4" id="KW-1185">Reference proteome</keyword>
<dbReference type="STRING" id="27349.A0A0L6VF34"/>
<accession>A0A0L6VF34</accession>
<protein>
    <recommendedName>
        <fullName evidence="5">YbgI/family dinuclear metal center protein</fullName>
    </recommendedName>
</protein>
<evidence type="ECO:0008006" key="5">
    <source>
        <dbReference type="Google" id="ProtNLM"/>
    </source>
</evidence>
<organism evidence="3 4">
    <name type="scientific">Puccinia sorghi</name>
    <dbReference type="NCBI Taxonomy" id="27349"/>
    <lineage>
        <taxon>Eukaryota</taxon>
        <taxon>Fungi</taxon>
        <taxon>Dikarya</taxon>
        <taxon>Basidiomycota</taxon>
        <taxon>Pucciniomycotina</taxon>
        <taxon>Pucciniomycetes</taxon>
        <taxon>Pucciniales</taxon>
        <taxon>Pucciniaceae</taxon>
        <taxon>Puccinia</taxon>
    </lineage>
</organism>
<comment type="similarity">
    <text evidence="1">Belongs to the GTP cyclohydrolase I type 2/NIF3 family.</text>
</comment>
<reference evidence="3 4" key="1">
    <citation type="submission" date="2015-08" db="EMBL/GenBank/DDBJ databases">
        <title>Next Generation Sequencing and Analysis of the Genome of Puccinia sorghi L Schw, the Causal Agent of Maize Common Rust.</title>
        <authorList>
            <person name="Rochi L."/>
            <person name="Burguener G."/>
            <person name="Darino M."/>
            <person name="Turjanski A."/>
            <person name="Kreff E."/>
            <person name="Dieguez M.J."/>
            <person name="Sacco F."/>
        </authorList>
    </citation>
    <scope>NUCLEOTIDE SEQUENCE [LARGE SCALE GENOMIC DNA]</scope>
    <source>
        <strain evidence="3 4">RO10H11247</strain>
    </source>
</reference>
<evidence type="ECO:0000313" key="4">
    <source>
        <dbReference type="Proteomes" id="UP000037035"/>
    </source>
</evidence>
<dbReference type="GO" id="GO:0046872">
    <property type="term" value="F:metal ion binding"/>
    <property type="evidence" value="ECO:0007669"/>
    <property type="project" value="UniProtKB-KW"/>
</dbReference>
<dbReference type="VEuPathDB" id="FungiDB:VP01_1755g5"/>
<evidence type="ECO:0000256" key="1">
    <source>
        <dbReference type="ARBA" id="ARBA00006964"/>
    </source>
</evidence>
<dbReference type="Proteomes" id="UP000037035">
    <property type="component" value="Unassembled WGS sequence"/>
</dbReference>
<sequence>MSLIKAVQRAFSKMAPVSLAESWDNTGLLLESPVMRPLANKVLLTIDLTPSVAEEALQKDSNIGVIVAYHPTIFRGLKSLTLNDPLQEIILKCAVAGIRFVLYITRPSISEPESHLSRTALRGLFSVYSPHTALDSVIGGINDELCEIISGPKPHTNQVFSVSGAIVEKSSENVLNGVGLGGGRRVELAQGKEVDLDQLISRIKAGLGLSHVQLAKSSFAPTSIRSVGVCAGSGGSICSALGKTCEAFVTGEMSHHELLSANARGIHVILTAHTNTERFFLAKVLQPRLHKLLTDEGAHMSANEHPHWDVKVSSADRDPLVVV</sequence>
<feature type="binding site" evidence="2">
    <location>
        <position position="70"/>
    </location>
    <ligand>
        <name>a divalent metal cation</name>
        <dbReference type="ChEBI" id="CHEBI:60240"/>
        <label>1</label>
    </ligand>
</feature>
<dbReference type="Pfam" id="PF01784">
    <property type="entry name" value="DUF34_NIF3"/>
    <property type="match status" value="2"/>
</dbReference>
<feature type="binding site" evidence="2">
    <location>
        <position position="273"/>
    </location>
    <ligand>
        <name>a divalent metal cation</name>
        <dbReference type="ChEBI" id="CHEBI:60240"/>
        <label>1</label>
    </ligand>
</feature>
<evidence type="ECO:0000256" key="2">
    <source>
        <dbReference type="PIRSR" id="PIRSR602678-1"/>
    </source>
</evidence>
<keyword evidence="2" id="KW-0479">Metal-binding</keyword>
<feature type="binding site" evidence="2">
    <location>
        <position position="135"/>
    </location>
    <ligand>
        <name>a divalent metal cation</name>
        <dbReference type="ChEBI" id="CHEBI:60240"/>
        <label>1</label>
    </ligand>
</feature>
<evidence type="ECO:0000313" key="3">
    <source>
        <dbReference type="EMBL" id="KNZ59338.1"/>
    </source>
</evidence>
<feature type="binding site" evidence="2">
    <location>
        <position position="277"/>
    </location>
    <ligand>
        <name>a divalent metal cation</name>
        <dbReference type="ChEBI" id="CHEBI:60240"/>
        <label>1</label>
    </ligand>
</feature>
<dbReference type="InterPro" id="IPR002678">
    <property type="entry name" value="DUF34/NIF3"/>
</dbReference>
<comment type="caution">
    <text evidence="3">The sequence shown here is derived from an EMBL/GenBank/DDBJ whole genome shotgun (WGS) entry which is preliminary data.</text>
</comment>
<name>A0A0L6VF34_9BASI</name>
<proteinExistence type="inferred from homology"/>
<gene>
    <name evidence="3" type="ORF">VP01_1755g5</name>
</gene>
<dbReference type="InterPro" id="IPR036069">
    <property type="entry name" value="DUF34/NIF3_sf"/>
</dbReference>
<dbReference type="PANTHER" id="PTHR13799:SF13">
    <property type="entry name" value="NIF3-LIKE PROTEIN 1"/>
    <property type="match status" value="1"/>
</dbReference>
<dbReference type="Gene3D" id="3.40.1390.30">
    <property type="entry name" value="NIF3 (NGG1p interacting factor 3)-like"/>
    <property type="match status" value="2"/>
</dbReference>
<dbReference type="PANTHER" id="PTHR13799">
    <property type="entry name" value="NGG1 INTERACTING FACTOR 3"/>
    <property type="match status" value="1"/>
</dbReference>
<dbReference type="FunFam" id="3.40.1390.30:FF:000001">
    <property type="entry name" value="GTP cyclohydrolase 1 type 2"/>
    <property type="match status" value="1"/>
</dbReference>
<dbReference type="GO" id="GO:0005739">
    <property type="term" value="C:mitochondrion"/>
    <property type="evidence" value="ECO:0007669"/>
    <property type="project" value="TreeGrafter"/>
</dbReference>